<evidence type="ECO:0000313" key="2">
    <source>
        <dbReference type="Proteomes" id="UP000324800"/>
    </source>
</evidence>
<comment type="caution">
    <text evidence="1">The sequence shown here is derived from an EMBL/GenBank/DDBJ whole genome shotgun (WGS) entry which is preliminary data.</text>
</comment>
<gene>
    <name evidence="1" type="ORF">EZS28_002560</name>
</gene>
<accession>A0A5J4X576</accession>
<proteinExistence type="predicted"/>
<protein>
    <submittedName>
        <fullName evidence="1">Uncharacterized protein</fullName>
    </submittedName>
</protein>
<dbReference type="Proteomes" id="UP000324800">
    <property type="component" value="Unassembled WGS sequence"/>
</dbReference>
<dbReference type="AlphaFoldDB" id="A0A5J4X576"/>
<organism evidence="1 2">
    <name type="scientific">Streblomastix strix</name>
    <dbReference type="NCBI Taxonomy" id="222440"/>
    <lineage>
        <taxon>Eukaryota</taxon>
        <taxon>Metamonada</taxon>
        <taxon>Preaxostyla</taxon>
        <taxon>Oxymonadida</taxon>
        <taxon>Streblomastigidae</taxon>
        <taxon>Streblomastix</taxon>
    </lineage>
</organism>
<evidence type="ECO:0000313" key="1">
    <source>
        <dbReference type="EMBL" id="KAA6401916.1"/>
    </source>
</evidence>
<reference evidence="1 2" key="1">
    <citation type="submission" date="2019-03" db="EMBL/GenBank/DDBJ databases">
        <title>Single cell metagenomics reveals metabolic interactions within the superorganism composed of flagellate Streblomastix strix and complex community of Bacteroidetes bacteria on its surface.</title>
        <authorList>
            <person name="Treitli S.C."/>
            <person name="Kolisko M."/>
            <person name="Husnik F."/>
            <person name="Keeling P."/>
            <person name="Hampl V."/>
        </authorList>
    </citation>
    <scope>NUCLEOTIDE SEQUENCE [LARGE SCALE GENOMIC DNA]</scope>
    <source>
        <strain evidence="1">ST1C</strain>
    </source>
</reference>
<name>A0A5J4X576_9EUKA</name>
<dbReference type="EMBL" id="SNRW01000314">
    <property type="protein sequence ID" value="KAA6401916.1"/>
    <property type="molecule type" value="Genomic_DNA"/>
</dbReference>
<sequence length="170" mass="17843">MVRDSQLMTEFIVDRNSSSSSSQLSGSEYQLTVDDLRISRTVESTGSAEIQLGCSKTANTGKIAVQWAISSPPSNYFNNPLGFIIVLTPDASDASRGLRISEDGNTLSFNGSVIAGIGTTGSASSGSVNYSAGNALLWDINSFGTEGGFYSDGAKIYRRAKPITLGSIPP</sequence>